<protein>
    <submittedName>
        <fullName evidence="3">Sugar phosphate isomerase/epimerase</fullName>
    </submittedName>
</protein>
<evidence type="ECO:0000313" key="3">
    <source>
        <dbReference type="EMBL" id="GAA4237069.1"/>
    </source>
</evidence>
<proteinExistence type="predicted"/>
<evidence type="ECO:0000259" key="2">
    <source>
        <dbReference type="Pfam" id="PF01261"/>
    </source>
</evidence>
<dbReference type="PANTHER" id="PTHR12110">
    <property type="entry name" value="HYDROXYPYRUVATE ISOMERASE"/>
    <property type="match status" value="1"/>
</dbReference>
<sequence length="307" mass="34471">MDRKMFLKKSGVLSVGALALMSPACNLLTPKFHFDISLAQWSVREALKSGTIANLDFPKYAKDKYGILGVEYVSFFFDKPATDKSYQKELKQRAEDEGVKNLLIMVGKEGLLGHQSETKRLEAVENHKKWIEAAKAIGCHSIRVDARGNGSKEELHKNTVKSFISLSNFAKDFGLNVILENHGGYSSDGAWVVDVMNSVNLPNCGTLPDFGNFCIKRGKERACLNEYDKYKGIDEMMPFAKAVSAKSYHFDEKGEETKIDYKRVLEIVKKHNYSGYIGIEYEGEIMSPDTGIMATKRLLEKLRAELS</sequence>
<dbReference type="PANTHER" id="PTHR12110:SF53">
    <property type="entry name" value="BLR5974 PROTEIN"/>
    <property type="match status" value="1"/>
</dbReference>
<keyword evidence="3" id="KW-0413">Isomerase</keyword>
<dbReference type="InterPro" id="IPR013022">
    <property type="entry name" value="Xyl_isomerase-like_TIM-brl"/>
</dbReference>
<dbReference type="Pfam" id="PF01261">
    <property type="entry name" value="AP_endonuc_2"/>
    <property type="match status" value="1"/>
</dbReference>
<dbReference type="InterPro" id="IPR050312">
    <property type="entry name" value="IolE/XylAMocC-like"/>
</dbReference>
<dbReference type="Proteomes" id="UP001501496">
    <property type="component" value="Unassembled WGS sequence"/>
</dbReference>
<accession>A0ABP8CBZ7</accession>
<dbReference type="EMBL" id="BAABCA010000004">
    <property type="protein sequence ID" value="GAA4237069.1"/>
    <property type="molecule type" value="Genomic_DNA"/>
</dbReference>
<evidence type="ECO:0000256" key="1">
    <source>
        <dbReference type="SAM" id="SignalP"/>
    </source>
</evidence>
<dbReference type="RefSeq" id="WP_344788387.1">
    <property type="nucleotide sequence ID" value="NZ_BAABCA010000004.1"/>
</dbReference>
<feature type="signal peptide" evidence="1">
    <location>
        <begin position="1"/>
        <end position="24"/>
    </location>
</feature>
<gene>
    <name evidence="3" type="ORF">GCM10022291_22990</name>
</gene>
<dbReference type="GO" id="GO:0016853">
    <property type="term" value="F:isomerase activity"/>
    <property type="evidence" value="ECO:0007669"/>
    <property type="project" value="UniProtKB-KW"/>
</dbReference>
<name>A0ABP8CBZ7_9FLAO</name>
<comment type="caution">
    <text evidence="3">The sequence shown here is derived from an EMBL/GenBank/DDBJ whole genome shotgun (WGS) entry which is preliminary data.</text>
</comment>
<organism evidence="3 4">
    <name type="scientific">Postechiella marina</name>
    <dbReference type="NCBI Taxonomy" id="943941"/>
    <lineage>
        <taxon>Bacteria</taxon>
        <taxon>Pseudomonadati</taxon>
        <taxon>Bacteroidota</taxon>
        <taxon>Flavobacteriia</taxon>
        <taxon>Flavobacteriales</taxon>
        <taxon>Flavobacteriaceae</taxon>
        <taxon>Postechiella</taxon>
    </lineage>
</organism>
<dbReference type="Gene3D" id="3.20.20.150">
    <property type="entry name" value="Divalent-metal-dependent TIM barrel enzymes"/>
    <property type="match status" value="1"/>
</dbReference>
<dbReference type="SUPFAM" id="SSF51658">
    <property type="entry name" value="Xylose isomerase-like"/>
    <property type="match status" value="1"/>
</dbReference>
<feature type="domain" description="Xylose isomerase-like TIM barrel" evidence="2">
    <location>
        <begin position="68"/>
        <end position="299"/>
    </location>
</feature>
<dbReference type="InterPro" id="IPR036237">
    <property type="entry name" value="Xyl_isomerase-like_sf"/>
</dbReference>
<keyword evidence="4" id="KW-1185">Reference proteome</keyword>
<evidence type="ECO:0000313" key="4">
    <source>
        <dbReference type="Proteomes" id="UP001501496"/>
    </source>
</evidence>
<reference evidence="4" key="1">
    <citation type="journal article" date="2019" name="Int. J. Syst. Evol. Microbiol.">
        <title>The Global Catalogue of Microorganisms (GCM) 10K type strain sequencing project: providing services to taxonomists for standard genome sequencing and annotation.</title>
        <authorList>
            <consortium name="The Broad Institute Genomics Platform"/>
            <consortium name="The Broad Institute Genome Sequencing Center for Infectious Disease"/>
            <person name="Wu L."/>
            <person name="Ma J."/>
        </authorList>
    </citation>
    <scope>NUCLEOTIDE SEQUENCE [LARGE SCALE GENOMIC DNA]</scope>
    <source>
        <strain evidence="4">JCM 17630</strain>
    </source>
</reference>
<feature type="chain" id="PRO_5045628228" evidence="1">
    <location>
        <begin position="25"/>
        <end position="307"/>
    </location>
</feature>
<keyword evidence="1" id="KW-0732">Signal</keyword>